<gene>
    <name evidence="2" type="ORF">F0237_16030</name>
</gene>
<dbReference type="EMBL" id="VTXO01000006">
    <property type="protein sequence ID" value="NOI82176.1"/>
    <property type="molecule type" value="Genomic_DNA"/>
</dbReference>
<keyword evidence="1" id="KW-0472">Membrane</keyword>
<protein>
    <recommendedName>
        <fullName evidence="4">MotA/TolQ/ExbB proton channel domain-containing protein</fullName>
    </recommendedName>
</protein>
<feature type="transmembrane region" description="Helical" evidence="1">
    <location>
        <begin position="99"/>
        <end position="120"/>
    </location>
</feature>
<feature type="transmembrane region" description="Helical" evidence="1">
    <location>
        <begin position="12"/>
        <end position="34"/>
    </location>
</feature>
<dbReference type="AlphaFoldDB" id="A0AAE5LJ01"/>
<accession>A0AAE5LJ01</accession>
<evidence type="ECO:0000256" key="1">
    <source>
        <dbReference type="SAM" id="Phobius"/>
    </source>
</evidence>
<name>A0AAE5LJ01_9VIBR</name>
<dbReference type="Proteomes" id="UP000572722">
    <property type="component" value="Unassembled WGS sequence"/>
</dbReference>
<comment type="caution">
    <text evidence="2">The sequence shown here is derived from an EMBL/GenBank/DDBJ whole genome shotgun (WGS) entry which is preliminary data.</text>
</comment>
<organism evidence="2 3">
    <name type="scientific">Vibrio tubiashii</name>
    <dbReference type="NCBI Taxonomy" id="29498"/>
    <lineage>
        <taxon>Bacteria</taxon>
        <taxon>Pseudomonadati</taxon>
        <taxon>Pseudomonadota</taxon>
        <taxon>Gammaproteobacteria</taxon>
        <taxon>Vibrionales</taxon>
        <taxon>Vibrionaceae</taxon>
        <taxon>Vibrio</taxon>
        <taxon>Vibrio oreintalis group</taxon>
    </lineage>
</organism>
<keyword evidence="1" id="KW-0812">Transmembrane</keyword>
<evidence type="ECO:0000313" key="3">
    <source>
        <dbReference type="Proteomes" id="UP000572722"/>
    </source>
</evidence>
<feature type="transmembrane region" description="Helical" evidence="1">
    <location>
        <begin position="65"/>
        <end position="87"/>
    </location>
</feature>
<keyword evidence="1" id="KW-1133">Transmembrane helix</keyword>
<sequence length="126" mass="13423">MVIGGNGMKFQYFYCIYVLAVLYVVSTLLALAGVEIYVDVTSFMTVFLPSLLVGIGSVLYSKDKLFSIVSITALVSGGFGTVAGTIATFSNVFDGQATFSGVSVSLLPLLYALFIILLIIPTSLRK</sequence>
<evidence type="ECO:0008006" key="4">
    <source>
        <dbReference type="Google" id="ProtNLM"/>
    </source>
</evidence>
<reference evidence="2 3" key="1">
    <citation type="submission" date="2019-08" db="EMBL/GenBank/DDBJ databases">
        <title>Draft genome sequencing and comparative genomics of hatchery-associated Vibrios.</title>
        <authorList>
            <person name="Kehlet-Delgado H."/>
            <person name="Mueller R.S."/>
        </authorList>
    </citation>
    <scope>NUCLEOTIDE SEQUENCE [LARGE SCALE GENOMIC DNA]</scope>
    <source>
        <strain evidence="2 3">01-65-5-1</strain>
    </source>
</reference>
<proteinExistence type="predicted"/>
<feature type="transmembrane region" description="Helical" evidence="1">
    <location>
        <begin position="40"/>
        <end position="60"/>
    </location>
</feature>
<evidence type="ECO:0000313" key="2">
    <source>
        <dbReference type="EMBL" id="NOI82176.1"/>
    </source>
</evidence>